<dbReference type="GO" id="GO:0046718">
    <property type="term" value="P:symbiont entry into host cell"/>
    <property type="evidence" value="ECO:0007669"/>
    <property type="project" value="InterPro"/>
</dbReference>
<name>A0AA95GPQ8_9GAMM</name>
<dbReference type="Proteomes" id="UP001177595">
    <property type="component" value="Chromosome"/>
</dbReference>
<dbReference type="Pfam" id="PF03406">
    <property type="entry name" value="Phage_fiber_2"/>
    <property type="match status" value="1"/>
</dbReference>
<protein>
    <submittedName>
        <fullName evidence="1">Phage tail protein</fullName>
    </submittedName>
</protein>
<dbReference type="EMBL" id="CP123504">
    <property type="protein sequence ID" value="WGM02548.1"/>
    <property type="molecule type" value="Genomic_DNA"/>
</dbReference>
<evidence type="ECO:0000313" key="1">
    <source>
        <dbReference type="EMBL" id="WGM02548.1"/>
    </source>
</evidence>
<dbReference type="InterPro" id="IPR005068">
    <property type="entry name" value="Phage_lambda_Stf-r2"/>
</dbReference>
<dbReference type="GO" id="GO:0019062">
    <property type="term" value="P:virion attachment to host cell"/>
    <property type="evidence" value="ECO:0007669"/>
    <property type="project" value="InterPro"/>
</dbReference>
<organism evidence="1 2">
    <name type="scientific">Arsenophonus nasoniae</name>
    <name type="common">son-killer infecting Nasonia vitripennis</name>
    <dbReference type="NCBI Taxonomy" id="638"/>
    <lineage>
        <taxon>Bacteria</taxon>
        <taxon>Pseudomonadati</taxon>
        <taxon>Pseudomonadota</taxon>
        <taxon>Gammaproteobacteria</taxon>
        <taxon>Enterobacterales</taxon>
        <taxon>Morganellaceae</taxon>
        <taxon>Arsenophonus</taxon>
    </lineage>
</organism>
<accession>A0AA95GPQ8</accession>
<gene>
    <name evidence="1" type="ORF">QE210_05545</name>
</gene>
<proteinExistence type="predicted"/>
<evidence type="ECO:0000313" key="2">
    <source>
        <dbReference type="Proteomes" id="UP001177595"/>
    </source>
</evidence>
<dbReference type="RefSeq" id="WP_280625742.1">
    <property type="nucleotide sequence ID" value="NZ_CP123504.1"/>
</dbReference>
<reference evidence="1" key="1">
    <citation type="submission" date="2023-04" db="EMBL/GenBank/DDBJ databases">
        <title>Genome dynamics across the evolutionary transition to endosymbiosis.</title>
        <authorList>
            <person name="Siozios S."/>
            <person name="Nadal-Jimenez P."/>
            <person name="Azagi T."/>
            <person name="Sprong H."/>
            <person name="Frost C.L."/>
            <person name="Parratt S.R."/>
            <person name="Taylor G."/>
            <person name="Brettell L."/>
            <person name="Lew K.C."/>
            <person name="Croft L."/>
            <person name="King K.C."/>
            <person name="Brockhurst M.A."/>
            <person name="Hypsa V."/>
            <person name="Novakova E."/>
            <person name="Darby A.C."/>
            <person name="Hurst G.D.D."/>
        </authorList>
    </citation>
    <scope>NUCLEOTIDE SEQUENCE</scope>
    <source>
        <strain evidence="1">APv</strain>
    </source>
</reference>
<sequence>MAKNEILPFGIADGANVLPAEEYQKLTARNNGFSAGVARSQELNTVWRQASVIAHVVAQFIAEINNSDVLDDGNVDKLKAGLISALSKNVNNTVPAATKTVAGITKLSSATNSNDETLAATPKAVKIAYDLAKTVSIDEINKKFDKSSVLQTTGTATDKVISQKACDEFYAKKDSWEKFTAGQINIKSNGNYTSLTLIKGDGNKLLLETAPGDAYFVYRDAKNNNQAVVTIPSNKNGTLALTNNPTDITAPKLVVKSPSTHGYLELIAANGNTWRIGSNNNDQRSYFEKVGKFSIYLPEKAGTLALTSAFISNIRRGAKVQSPDTSEWGPNECPSGCVLTQVVHKGDTPYGVNNWYRPLQIFIDGTWRTLAGDE</sequence>
<dbReference type="AlphaFoldDB" id="A0AA95GPQ8"/>